<reference evidence="7 8" key="1">
    <citation type="submission" date="2017-06" db="EMBL/GenBank/DDBJ databases">
        <title>Genome sequencing of cyanobaciteial culture collection at National Institute for Environmental Studies (NIES).</title>
        <authorList>
            <person name="Hirose Y."/>
            <person name="Shimura Y."/>
            <person name="Fujisawa T."/>
            <person name="Nakamura Y."/>
            <person name="Kawachi M."/>
        </authorList>
    </citation>
    <scope>NUCLEOTIDE SEQUENCE [LARGE SCALE GENOMIC DNA]</scope>
    <source>
        <strain evidence="7 8">NIES-806</strain>
    </source>
</reference>
<gene>
    <name evidence="7" type="ORF">NIES806_47150</name>
</gene>
<dbReference type="Pfam" id="PF01276">
    <property type="entry name" value="OKR_DC_1"/>
    <property type="match status" value="1"/>
</dbReference>
<sequence length="495" mass="54108">MFIAGFPPKMLNQNQTPLIDALKACKNRPHAPFYTPGHKRGTGISPFLTDLIGKDVFRADLTELAKLDNLFKPESVILAAQELAAEAFGAEKTWFLVNGSTCGIEAAILATCKMGDKIILPRNVHSSVISGLILSGAIPIFINPAYNSDLDIAYSITPEALKAALIQHPDTKAVLIVYPTYHGVCGDLLAFVHLTHQYNIPLIVDEAHGAHFHFHPDLPISALSAGADLTVQSIHKTLGAMTQASMLHIQGKIIDIDRVNKALQLVQSTSPSFILLASLDAARQQMAIHGKKLMSQTLELGKAARIQINQIPGLSTPLSQKEKSPEFIDLDKTRLTVNVSKLGFTGFAAEEILDEKFNVTPEFSSWQNLTFIISLGNTETDIQNLIISLNNLSRINPLEIQNILCKPRKNNTSNIISISPREAFFANSEILSFEKTQNRICAEIICPYPPGIPVLMPGELITKSALEYLQEIQKMGGFITGCADSSLRTLKVVKT</sequence>
<evidence type="ECO:0000256" key="5">
    <source>
        <dbReference type="ARBA" id="ARBA00023239"/>
    </source>
</evidence>
<dbReference type="InterPro" id="IPR015424">
    <property type="entry name" value="PyrdxlP-dep_Trfase"/>
</dbReference>
<dbReference type="AlphaFoldDB" id="A0A1Z4VAG3"/>
<dbReference type="KEGG" id="dcm:NIES806_47150"/>
<evidence type="ECO:0000256" key="4">
    <source>
        <dbReference type="ARBA" id="ARBA00022898"/>
    </source>
</evidence>
<dbReference type="CDD" id="cd00615">
    <property type="entry name" value="Orn_deC_like"/>
    <property type="match status" value="1"/>
</dbReference>
<keyword evidence="4" id="KW-0663">Pyridoxal phosphate</keyword>
<keyword evidence="5" id="KW-0456">Lyase</keyword>
<dbReference type="EMBL" id="AP018316">
    <property type="protein sequence ID" value="BAZ88477.1"/>
    <property type="molecule type" value="Genomic_DNA"/>
</dbReference>
<comment type="similarity">
    <text evidence="2">Belongs to the Orn/Lys/Arg decarboxylase class-I family.</text>
</comment>
<evidence type="ECO:0000259" key="6">
    <source>
        <dbReference type="PROSITE" id="PS00703"/>
    </source>
</evidence>
<dbReference type="InterPro" id="IPR000310">
    <property type="entry name" value="Orn/Lys/Arg_deCO2ase_major_dom"/>
</dbReference>
<dbReference type="Gene3D" id="3.90.100.10">
    <property type="entry name" value="Orn/Lys/Arg decarboxylase, C-terminal domain"/>
    <property type="match status" value="1"/>
</dbReference>
<dbReference type="GO" id="GO:0016831">
    <property type="term" value="F:carboxy-lyase activity"/>
    <property type="evidence" value="ECO:0007669"/>
    <property type="project" value="UniProtKB-KW"/>
</dbReference>
<evidence type="ECO:0000256" key="1">
    <source>
        <dbReference type="ARBA" id="ARBA00001933"/>
    </source>
</evidence>
<dbReference type="Pfam" id="PF03711">
    <property type="entry name" value="OKR_DC_1_C"/>
    <property type="match status" value="1"/>
</dbReference>
<dbReference type="InterPro" id="IPR015421">
    <property type="entry name" value="PyrdxlP-dep_Trfase_major"/>
</dbReference>
<evidence type="ECO:0000313" key="7">
    <source>
        <dbReference type="EMBL" id="BAZ88477.1"/>
    </source>
</evidence>
<dbReference type="SUPFAM" id="SSF55904">
    <property type="entry name" value="Ornithine decarboxylase C-terminal domain"/>
    <property type="match status" value="1"/>
</dbReference>
<evidence type="ECO:0000313" key="8">
    <source>
        <dbReference type="Proteomes" id="UP000218702"/>
    </source>
</evidence>
<keyword evidence="8" id="KW-1185">Reference proteome</keyword>
<evidence type="ECO:0000256" key="2">
    <source>
        <dbReference type="ARBA" id="ARBA00010671"/>
    </source>
</evidence>
<dbReference type="SUPFAM" id="SSF53383">
    <property type="entry name" value="PLP-dependent transferases"/>
    <property type="match status" value="1"/>
</dbReference>
<dbReference type="InterPro" id="IPR036633">
    <property type="entry name" value="Prn/Lys/Arg_de-COase_C_sf"/>
</dbReference>
<keyword evidence="3" id="KW-0210">Decarboxylase</keyword>
<accession>A0A1Z4VAG3</accession>
<comment type="cofactor">
    <cofactor evidence="1">
        <name>pyridoxal 5'-phosphate</name>
        <dbReference type="ChEBI" id="CHEBI:597326"/>
    </cofactor>
</comment>
<dbReference type="InterPro" id="IPR008286">
    <property type="entry name" value="Prn/Lys/Arg_de-COase_C"/>
</dbReference>
<protein>
    <submittedName>
        <fullName evidence="7">Orn/Lys/Arg decarboxylase</fullName>
    </submittedName>
</protein>
<name>A0A1Z4VAG3_9CYAN</name>
<dbReference type="PROSITE" id="PS00703">
    <property type="entry name" value="OKR_DC_1"/>
    <property type="match status" value="1"/>
</dbReference>
<dbReference type="PANTHER" id="PTHR43277:SF4">
    <property type="entry name" value="ARGININE DECARBOXYLASE"/>
    <property type="match status" value="1"/>
</dbReference>
<evidence type="ECO:0000256" key="3">
    <source>
        <dbReference type="ARBA" id="ARBA00022793"/>
    </source>
</evidence>
<organism evidence="7 8">
    <name type="scientific">Dolichospermum compactum NIES-806</name>
    <dbReference type="NCBI Taxonomy" id="1973481"/>
    <lineage>
        <taxon>Bacteria</taxon>
        <taxon>Bacillati</taxon>
        <taxon>Cyanobacteriota</taxon>
        <taxon>Cyanophyceae</taxon>
        <taxon>Nostocales</taxon>
        <taxon>Aphanizomenonaceae</taxon>
        <taxon>Dolichospermum</taxon>
        <taxon>Dolichospermum compactum</taxon>
    </lineage>
</organism>
<dbReference type="InterPro" id="IPR052357">
    <property type="entry name" value="Orn_Lys_Arg_decarboxylase-I"/>
</dbReference>
<proteinExistence type="inferred from homology"/>
<dbReference type="PANTHER" id="PTHR43277">
    <property type="entry name" value="ARGININE DECARBOXYLASE"/>
    <property type="match status" value="1"/>
</dbReference>
<dbReference type="Gene3D" id="3.40.640.10">
    <property type="entry name" value="Type I PLP-dependent aspartate aminotransferase-like (Major domain)"/>
    <property type="match status" value="1"/>
</dbReference>
<feature type="domain" description="Orn/Lys/Arg decarboxylases family 1 pyridoxal-P attachment site" evidence="6">
    <location>
        <begin position="231"/>
        <end position="245"/>
    </location>
</feature>
<dbReference type="Proteomes" id="UP000218702">
    <property type="component" value="Chromosome"/>
</dbReference>